<evidence type="ECO:0000313" key="2">
    <source>
        <dbReference type="Proteomes" id="UP000238296"/>
    </source>
</evidence>
<dbReference type="AlphaFoldDB" id="A0A2S8BR51"/>
<comment type="caution">
    <text evidence="1">The sequence shown here is derived from an EMBL/GenBank/DDBJ whole genome shotgun (WGS) entry which is preliminary data.</text>
</comment>
<proteinExistence type="predicted"/>
<sequence>MAAIPLLTVRILSIHPDGAIISPNRFRPKLNPKTPTIQVQPITSRPPVARPNVIIMTPANVPARIPSPRNGAEFSTLSIDNPIALNSAPNSSFQKADRNARITHSMNDADTTIRLVSKRPIALPIPDEIPPATSALMRGSTPFHDNRESSTITYLLDTNATPCESWTPVKPSRLSTPEAAAAGANKNRLTPIRCVIHTA</sequence>
<gene>
    <name evidence="1" type="ORF">C1Y40_00612</name>
</gene>
<dbReference type="EMBL" id="PPEA01000093">
    <property type="protein sequence ID" value="PQM49150.1"/>
    <property type="molecule type" value="Genomic_DNA"/>
</dbReference>
<protein>
    <submittedName>
        <fullName evidence="1">Uncharacterized protein</fullName>
    </submittedName>
</protein>
<dbReference type="Proteomes" id="UP000238296">
    <property type="component" value="Unassembled WGS sequence"/>
</dbReference>
<accession>A0A2S8BR51</accession>
<evidence type="ECO:0000313" key="1">
    <source>
        <dbReference type="EMBL" id="PQM49150.1"/>
    </source>
</evidence>
<reference evidence="1 2" key="1">
    <citation type="journal article" date="2017" name="Int. J. Syst. Evol. Microbiol.">
        <title>Mycobacterium talmoniae sp. nov., a slowly growing mycobacterium isolated from human respiratory samples.</title>
        <authorList>
            <person name="Davidson R.M."/>
            <person name="DeGroote M.A."/>
            <person name="Marola J.L."/>
            <person name="Buss S."/>
            <person name="Jones V."/>
            <person name="McNeil M.R."/>
            <person name="Freifeld A.G."/>
            <person name="Elaine Epperson L."/>
            <person name="Hasan N.A."/>
            <person name="Jackson M."/>
            <person name="Iwen P.C."/>
            <person name="Salfinger M."/>
            <person name="Strong M."/>
        </authorList>
    </citation>
    <scope>NUCLEOTIDE SEQUENCE [LARGE SCALE GENOMIC DNA]</scope>
    <source>
        <strain evidence="1 2">ATCC BAA-2683</strain>
    </source>
</reference>
<organism evidence="1 2">
    <name type="scientific">Mycobacterium talmoniae</name>
    <dbReference type="NCBI Taxonomy" id="1858794"/>
    <lineage>
        <taxon>Bacteria</taxon>
        <taxon>Bacillati</taxon>
        <taxon>Actinomycetota</taxon>
        <taxon>Actinomycetes</taxon>
        <taxon>Mycobacteriales</taxon>
        <taxon>Mycobacteriaceae</taxon>
        <taxon>Mycobacterium</taxon>
    </lineage>
</organism>
<name>A0A2S8BR51_9MYCO</name>